<dbReference type="PROSITE" id="PS50896">
    <property type="entry name" value="LISH"/>
    <property type="match status" value="1"/>
</dbReference>
<dbReference type="InterPro" id="IPR044716">
    <property type="entry name" value="LEUNIG-like"/>
</dbReference>
<dbReference type="EMBL" id="MCFE01000556">
    <property type="protein sequence ID" value="ORX87266.1"/>
    <property type="molecule type" value="Genomic_DNA"/>
</dbReference>
<reference evidence="2 3" key="1">
    <citation type="submission" date="2016-07" db="EMBL/GenBank/DDBJ databases">
        <title>Pervasive Adenine N6-methylation of Active Genes in Fungi.</title>
        <authorList>
            <consortium name="DOE Joint Genome Institute"/>
            <person name="Mondo S.J."/>
            <person name="Dannebaum R.O."/>
            <person name="Kuo R.C."/>
            <person name="Labutti K."/>
            <person name="Haridas S."/>
            <person name="Kuo A."/>
            <person name="Salamov A."/>
            <person name="Ahrendt S.R."/>
            <person name="Lipzen A."/>
            <person name="Sullivan W."/>
            <person name="Andreopoulos W.B."/>
            <person name="Clum A."/>
            <person name="Lindquist E."/>
            <person name="Daum C."/>
            <person name="Ramamoorthy G.K."/>
            <person name="Gryganskyi A."/>
            <person name="Culley D."/>
            <person name="Magnuson J.K."/>
            <person name="James T.Y."/>
            <person name="O'Malley M.A."/>
            <person name="Stajich J.E."/>
            <person name="Spatafora J.W."/>
            <person name="Visel A."/>
            <person name="Grigoriev I.V."/>
        </authorList>
    </citation>
    <scope>NUCLEOTIDE SEQUENCE [LARGE SCALE GENOMIC DNA]</scope>
    <source>
        <strain evidence="2 3">CBS 931.73</strain>
    </source>
</reference>
<feature type="compositionally biased region" description="Low complexity" evidence="1">
    <location>
        <begin position="518"/>
        <end position="528"/>
    </location>
</feature>
<feature type="compositionally biased region" description="Polar residues" evidence="1">
    <location>
        <begin position="162"/>
        <end position="190"/>
    </location>
</feature>
<dbReference type="GO" id="GO:0003714">
    <property type="term" value="F:transcription corepressor activity"/>
    <property type="evidence" value="ECO:0007669"/>
    <property type="project" value="InterPro"/>
</dbReference>
<evidence type="ECO:0000313" key="3">
    <source>
        <dbReference type="Proteomes" id="UP000193498"/>
    </source>
</evidence>
<feature type="compositionally biased region" description="Low complexity" evidence="1">
    <location>
        <begin position="331"/>
        <end position="340"/>
    </location>
</feature>
<dbReference type="Proteomes" id="UP000193498">
    <property type="component" value="Unassembled WGS sequence"/>
</dbReference>
<evidence type="ECO:0000313" key="2">
    <source>
        <dbReference type="EMBL" id="ORX87266.1"/>
    </source>
</evidence>
<gene>
    <name evidence="2" type="ORF">K493DRAFT_319695</name>
</gene>
<name>A0A1Y1XP16_9FUNG</name>
<sequence>MTQPTPKNVWEGDKMLNIYIYDYCLKRNWNSAAQAFLNDAQVARDSQVPIDSPNGFLYEWWAVFWDIFSAKTNKSGSKDAQAFVEAQNIKNQSRQLTQQQQMQKMMSQSSQQLGQSIMSSGPAQQLSSPQPNSPVINTTSGANQHPPNLSAGFNGQAVFSPPQANAQLPGNQMNIGDPSTQAQNQTSQMQAAGGPPGMRPAATNQAILQQIMQGLGFAGRDINSLSPNEKQMILAFMKKPQIMQQQIAAQMQRPGGAMPGMGGMAPGQMALQQQQQGGQPGMMSPPTMNAALAASMNASASPPDPKRPRPNSMGPTSIAGFSPVMGQSASPTTNGPPNVGPNMNMAQFIANNPGQNPNQAQLLGKGWPQNLSPQQLQILQRNMYMQQQQQSNMMMGGQAMQQGSAAGNMSPQNVAMLGANMGNINQMMMQQHQFIRMQQQKMQQAQNQQLLQQQQQQQQKQQQQQQQQQPQPQQNQVRPPQQPPQRSPQTQLQGPQGANQNKPGNLPNARGPNTTADGQANGGNQAQPANPPPGGASMASTPGAAATPPNSGGSPVKSAAAKSPKLFKPQKSVTPSPKAPHKPTPAAQPPLKEGQSKSAQSSPQLPNTEAHKVEPQAASMPNTPATTAANPPASSAPPSSNDPNAPSNPIDIDQFIMDEDLTSFFSNMDNENLGLGDDLDVDSFSNMDFLSNMNFMGDKESQ</sequence>
<accession>A0A1Y1XP16</accession>
<dbReference type="InterPro" id="IPR006594">
    <property type="entry name" value="LisH"/>
</dbReference>
<dbReference type="STRING" id="1314790.A0A1Y1XP16"/>
<dbReference type="AlphaFoldDB" id="A0A1Y1XP16"/>
<comment type="caution">
    <text evidence="2">The sequence shown here is derived from an EMBL/GenBank/DDBJ whole genome shotgun (WGS) entry which is preliminary data.</text>
</comment>
<dbReference type="Pfam" id="PF08513">
    <property type="entry name" value="LisH"/>
    <property type="match status" value="1"/>
</dbReference>
<keyword evidence="3" id="KW-1185">Reference proteome</keyword>
<feature type="compositionally biased region" description="Low complexity" evidence="1">
    <location>
        <begin position="94"/>
        <end position="120"/>
    </location>
</feature>
<feature type="compositionally biased region" description="Low complexity" evidence="1">
    <location>
        <begin position="617"/>
        <end position="649"/>
    </location>
</feature>
<organism evidence="2 3">
    <name type="scientific">Basidiobolus meristosporus CBS 931.73</name>
    <dbReference type="NCBI Taxonomy" id="1314790"/>
    <lineage>
        <taxon>Eukaryota</taxon>
        <taxon>Fungi</taxon>
        <taxon>Fungi incertae sedis</taxon>
        <taxon>Zoopagomycota</taxon>
        <taxon>Entomophthoromycotina</taxon>
        <taxon>Basidiobolomycetes</taxon>
        <taxon>Basidiobolales</taxon>
        <taxon>Basidiobolaceae</taxon>
        <taxon>Basidiobolus</taxon>
    </lineage>
</organism>
<proteinExistence type="predicted"/>
<dbReference type="PANTHER" id="PTHR44376:SF5">
    <property type="entry name" value="TRANSCRIPTIONAL COREPRESSOR LEUNIG ISOFORM X1"/>
    <property type="match status" value="1"/>
</dbReference>
<feature type="region of interest" description="Disordered" evidence="1">
    <location>
        <begin position="94"/>
        <end position="199"/>
    </location>
</feature>
<feature type="region of interest" description="Disordered" evidence="1">
    <location>
        <begin position="295"/>
        <end position="340"/>
    </location>
</feature>
<feature type="compositionally biased region" description="Polar residues" evidence="1">
    <location>
        <begin position="494"/>
        <end position="503"/>
    </location>
</feature>
<feature type="compositionally biased region" description="Polar residues" evidence="1">
    <location>
        <begin position="121"/>
        <end position="153"/>
    </location>
</feature>
<dbReference type="PANTHER" id="PTHR44376">
    <property type="entry name" value="TRANSCRIPTIONAL REGULATOR OF FILAMENTOUS GROWTH FLO8"/>
    <property type="match status" value="1"/>
</dbReference>
<feature type="region of interest" description="Disordered" evidence="1">
    <location>
        <begin position="461"/>
        <end position="652"/>
    </location>
</feature>
<dbReference type="OrthoDB" id="5600002at2759"/>
<protein>
    <submittedName>
        <fullName evidence="2">Uncharacterized protein</fullName>
    </submittedName>
</protein>
<feature type="compositionally biased region" description="Polar residues" evidence="1">
    <location>
        <begin position="596"/>
        <end position="607"/>
    </location>
</feature>
<evidence type="ECO:0000256" key="1">
    <source>
        <dbReference type="SAM" id="MobiDB-lite"/>
    </source>
</evidence>
<feature type="compositionally biased region" description="Low complexity" evidence="1">
    <location>
        <begin position="461"/>
        <end position="479"/>
    </location>
</feature>
<dbReference type="InParanoid" id="A0A1Y1XP16"/>